<comment type="similarity">
    <text evidence="2 7">Belongs to the MgtC/SapB family.</text>
</comment>
<dbReference type="InterPro" id="IPR049177">
    <property type="entry name" value="MgtC_SapB_SrpB_YhiD_N"/>
</dbReference>
<evidence type="ECO:0000313" key="10">
    <source>
        <dbReference type="EMBL" id="OLP59904.1"/>
    </source>
</evidence>
<keyword evidence="7" id="KW-0997">Cell inner membrane</keyword>
<dbReference type="Pfam" id="PF02308">
    <property type="entry name" value="MgtC"/>
    <property type="match status" value="1"/>
</dbReference>
<keyword evidence="11" id="KW-1185">Reference proteome</keyword>
<evidence type="ECO:0000256" key="2">
    <source>
        <dbReference type="ARBA" id="ARBA00009298"/>
    </source>
</evidence>
<evidence type="ECO:0000259" key="9">
    <source>
        <dbReference type="Pfam" id="PF02308"/>
    </source>
</evidence>
<organism evidence="10 11">
    <name type="scientific">Xaviernesmea oryzae</name>
    <dbReference type="NCBI Taxonomy" id="464029"/>
    <lineage>
        <taxon>Bacteria</taxon>
        <taxon>Pseudomonadati</taxon>
        <taxon>Pseudomonadota</taxon>
        <taxon>Alphaproteobacteria</taxon>
        <taxon>Hyphomicrobiales</taxon>
        <taxon>Rhizobiaceae</taxon>
        <taxon>Rhizobium/Agrobacterium group</taxon>
        <taxon>Xaviernesmea</taxon>
    </lineage>
</organism>
<name>A0A1Q9AWU3_9HYPH</name>
<dbReference type="OrthoDB" id="9811198at2"/>
<evidence type="ECO:0000256" key="3">
    <source>
        <dbReference type="ARBA" id="ARBA00022475"/>
    </source>
</evidence>
<dbReference type="PANTHER" id="PTHR33778:SF1">
    <property type="entry name" value="MAGNESIUM TRANSPORTER YHID-RELATED"/>
    <property type="match status" value="1"/>
</dbReference>
<evidence type="ECO:0000256" key="6">
    <source>
        <dbReference type="ARBA" id="ARBA00023136"/>
    </source>
</evidence>
<feature type="region of interest" description="Disordered" evidence="8">
    <location>
        <begin position="160"/>
        <end position="180"/>
    </location>
</feature>
<evidence type="ECO:0000256" key="7">
    <source>
        <dbReference type="RuleBase" id="RU365041"/>
    </source>
</evidence>
<feature type="transmembrane region" description="Helical" evidence="7">
    <location>
        <begin position="134"/>
        <end position="151"/>
    </location>
</feature>
<dbReference type="EMBL" id="MKIP01000043">
    <property type="protein sequence ID" value="OLP59904.1"/>
    <property type="molecule type" value="Genomic_DNA"/>
</dbReference>
<comment type="subcellular location">
    <subcellularLocation>
        <location evidence="7">Cell inner membrane</location>
        <topology evidence="7">Multi-pass membrane protein</topology>
    </subcellularLocation>
    <subcellularLocation>
        <location evidence="1">Cell membrane</location>
        <topology evidence="1">Multi-pass membrane protein</topology>
    </subcellularLocation>
</comment>
<keyword evidence="3" id="KW-1003">Cell membrane</keyword>
<dbReference type="RefSeq" id="WP_075627665.1">
    <property type="nucleotide sequence ID" value="NZ_FOAM01000002.1"/>
</dbReference>
<feature type="domain" description="MgtC/SapB/SrpB/YhiD N-terminal" evidence="9">
    <location>
        <begin position="25"/>
        <end position="153"/>
    </location>
</feature>
<proteinExistence type="inferred from homology"/>
<feature type="transmembrane region" description="Helical" evidence="7">
    <location>
        <begin position="84"/>
        <end position="103"/>
    </location>
</feature>
<gene>
    <name evidence="10" type="ORF">BJF93_09890</name>
</gene>
<dbReference type="PANTHER" id="PTHR33778">
    <property type="entry name" value="PROTEIN MGTC"/>
    <property type="match status" value="1"/>
</dbReference>
<evidence type="ECO:0000256" key="5">
    <source>
        <dbReference type="ARBA" id="ARBA00022989"/>
    </source>
</evidence>
<evidence type="ECO:0000256" key="1">
    <source>
        <dbReference type="ARBA" id="ARBA00004651"/>
    </source>
</evidence>
<feature type="compositionally biased region" description="Basic and acidic residues" evidence="8">
    <location>
        <begin position="160"/>
        <end position="173"/>
    </location>
</feature>
<evidence type="ECO:0000256" key="4">
    <source>
        <dbReference type="ARBA" id="ARBA00022692"/>
    </source>
</evidence>
<evidence type="ECO:0000256" key="8">
    <source>
        <dbReference type="SAM" id="MobiDB-lite"/>
    </source>
</evidence>
<feature type="transmembrane region" description="Helical" evidence="7">
    <location>
        <begin position="14"/>
        <end position="34"/>
    </location>
</feature>
<sequence length="197" mass="21076">MDAILADLLPNAHLPYPVMIARFCGAIISGALIGYERQARNKAAGLRTHILVSLAACVFAVISVESIHLEDFGREQVRIDPMRVVEAVTSGVAFLAAGTIVMARGRVHGVTTGASMWLAAAIGLAIGFGYWPVALFSMAACLLTLTAIYQLERRHRMKRHVPDEEAEAPDHGRPQAADLADGVKALKQLPPSTAQPS</sequence>
<keyword evidence="4 7" id="KW-0812">Transmembrane</keyword>
<keyword evidence="6 7" id="KW-0472">Membrane</keyword>
<evidence type="ECO:0000313" key="11">
    <source>
        <dbReference type="Proteomes" id="UP000186364"/>
    </source>
</evidence>
<dbReference type="PRINTS" id="PR01837">
    <property type="entry name" value="MGTCSAPBPROT"/>
</dbReference>
<accession>A0A1Q9AWU3</accession>
<keyword evidence="5 7" id="KW-1133">Transmembrane helix</keyword>
<protein>
    <recommendedName>
        <fullName evidence="7">Protein MgtC</fullName>
    </recommendedName>
</protein>
<dbReference type="Proteomes" id="UP000186364">
    <property type="component" value="Unassembled WGS sequence"/>
</dbReference>
<comment type="caution">
    <text evidence="10">The sequence shown here is derived from an EMBL/GenBank/DDBJ whole genome shotgun (WGS) entry which is preliminary data.</text>
</comment>
<dbReference type="InterPro" id="IPR003416">
    <property type="entry name" value="MgtC/SapB/SrpB/YhiD_fam"/>
</dbReference>
<dbReference type="GO" id="GO:0005886">
    <property type="term" value="C:plasma membrane"/>
    <property type="evidence" value="ECO:0007669"/>
    <property type="project" value="UniProtKB-SubCell"/>
</dbReference>
<dbReference type="AlphaFoldDB" id="A0A1Q9AWU3"/>
<reference evidence="10 11" key="1">
    <citation type="submission" date="2016-09" db="EMBL/GenBank/DDBJ databases">
        <title>Rhizobium sp. nov., a novel species isolated from the rice rhizosphere.</title>
        <authorList>
            <person name="Zhao J."/>
            <person name="Zhang X."/>
        </authorList>
    </citation>
    <scope>NUCLEOTIDE SEQUENCE [LARGE SCALE GENOMIC DNA]</scope>
    <source>
        <strain evidence="10 11">1.7048</strain>
    </source>
</reference>